<keyword evidence="3" id="KW-0411">Iron-sulfur</keyword>
<dbReference type="Proteomes" id="UP001597215">
    <property type="component" value="Unassembled WGS sequence"/>
</dbReference>
<dbReference type="PANTHER" id="PTHR43432">
    <property type="entry name" value="SLR0285 PROTEIN"/>
    <property type="match status" value="1"/>
</dbReference>
<sequence length="362" mass="40297">MSKSCYPDFVSGRGAPANATPTRFNLKSREADGDWLDEREVLDGAIAPIRTHVTTERPKTILARNTSPDIPFDKSVNPYRGCEHGCIYCYARPTHAFHDLSPGLDFESRLFAKPDAARLLRAEIAKKGHVPTPIAFGTNTDAYQPIERDWRIMRQCIEVLAEANHPMTITTKSDRVLRDLDLLAPMAAKGLVAVAVSVTMLNPDLHRILEPRAPHPRKRLAVLKGLADAGIAAHVNVAPIIPAINDGEIEAILEQAALMGAKTATWIPLRLPHEVAPLFQDWLQVHFPERAGKVMSIVRSIREGRDNDPNFFQRMRGSGPWADLIRTRFKIAARKLGLNQTKIQLRSDLFVPPRSDGQLALF</sequence>
<comment type="caution">
    <text evidence="5">The sequence shown here is derived from an EMBL/GenBank/DDBJ whole genome shotgun (WGS) entry which is preliminary data.</text>
</comment>
<dbReference type="InterPro" id="IPR058240">
    <property type="entry name" value="rSAM_sf"/>
</dbReference>
<evidence type="ECO:0000259" key="4">
    <source>
        <dbReference type="SMART" id="SM00729"/>
    </source>
</evidence>
<evidence type="ECO:0000256" key="3">
    <source>
        <dbReference type="ARBA" id="ARBA00023014"/>
    </source>
</evidence>
<dbReference type="InterPro" id="IPR006638">
    <property type="entry name" value="Elp3/MiaA/NifB-like_rSAM"/>
</dbReference>
<dbReference type="SFLD" id="SFLDS00029">
    <property type="entry name" value="Radical_SAM"/>
    <property type="match status" value="1"/>
</dbReference>
<proteinExistence type="predicted"/>
<reference evidence="6" key="1">
    <citation type="journal article" date="2019" name="Int. J. Syst. Evol. Microbiol.">
        <title>The Global Catalogue of Microorganisms (GCM) 10K type strain sequencing project: providing services to taxonomists for standard genome sequencing and annotation.</title>
        <authorList>
            <consortium name="The Broad Institute Genomics Platform"/>
            <consortium name="The Broad Institute Genome Sequencing Center for Infectious Disease"/>
            <person name="Wu L."/>
            <person name="Ma J."/>
        </authorList>
    </citation>
    <scope>NUCLEOTIDE SEQUENCE [LARGE SCALE GENOMIC DNA]</scope>
    <source>
        <strain evidence="6">CGMCC 1.12449</strain>
    </source>
</reference>
<feature type="domain" description="Elp3/MiaA/NifB-like radical SAM core" evidence="4">
    <location>
        <begin position="72"/>
        <end position="299"/>
    </location>
</feature>
<name>A0ABW4MDX7_9SPHN</name>
<keyword evidence="1" id="KW-0479">Metal-binding</keyword>
<protein>
    <submittedName>
        <fullName evidence="5">PA0069 family radical SAM protein</fullName>
    </submittedName>
</protein>
<dbReference type="SFLD" id="SFLDG01084">
    <property type="entry name" value="Uncharacterised_Radical_SAM_Su"/>
    <property type="match status" value="1"/>
</dbReference>
<dbReference type="InterPro" id="IPR040086">
    <property type="entry name" value="MJ0683-like"/>
</dbReference>
<evidence type="ECO:0000313" key="6">
    <source>
        <dbReference type="Proteomes" id="UP001597215"/>
    </source>
</evidence>
<dbReference type="RefSeq" id="WP_381511162.1">
    <property type="nucleotide sequence ID" value="NZ_JBHUEL010000002.1"/>
</dbReference>
<dbReference type="InterPro" id="IPR007197">
    <property type="entry name" value="rSAM"/>
</dbReference>
<evidence type="ECO:0000256" key="1">
    <source>
        <dbReference type="ARBA" id="ARBA00022723"/>
    </source>
</evidence>
<dbReference type="Pfam" id="PF04055">
    <property type="entry name" value="Radical_SAM"/>
    <property type="match status" value="1"/>
</dbReference>
<accession>A0ABW4MDX7</accession>
<dbReference type="NCBIfam" id="NF033668">
    <property type="entry name" value="rSAM_PA0069"/>
    <property type="match status" value="1"/>
</dbReference>
<keyword evidence="6" id="KW-1185">Reference proteome</keyword>
<dbReference type="Gene3D" id="3.80.30.30">
    <property type="match status" value="1"/>
</dbReference>
<organism evidence="5 6">
    <name type="scientific">Sphingorhabdus buctiana</name>
    <dbReference type="NCBI Taxonomy" id="1508805"/>
    <lineage>
        <taxon>Bacteria</taxon>
        <taxon>Pseudomonadati</taxon>
        <taxon>Pseudomonadota</taxon>
        <taxon>Alphaproteobacteria</taxon>
        <taxon>Sphingomonadales</taxon>
        <taxon>Sphingomonadaceae</taxon>
        <taxon>Sphingorhabdus</taxon>
    </lineage>
</organism>
<dbReference type="SUPFAM" id="SSF102114">
    <property type="entry name" value="Radical SAM enzymes"/>
    <property type="match status" value="1"/>
</dbReference>
<evidence type="ECO:0000256" key="2">
    <source>
        <dbReference type="ARBA" id="ARBA00023004"/>
    </source>
</evidence>
<dbReference type="EMBL" id="JBHUEL010000002">
    <property type="protein sequence ID" value="MFD1765757.1"/>
    <property type="molecule type" value="Genomic_DNA"/>
</dbReference>
<dbReference type="PANTHER" id="PTHR43432:SF3">
    <property type="entry name" value="SLR0285 PROTEIN"/>
    <property type="match status" value="1"/>
</dbReference>
<dbReference type="SMART" id="SM00729">
    <property type="entry name" value="Elp3"/>
    <property type="match status" value="1"/>
</dbReference>
<evidence type="ECO:0000313" key="5">
    <source>
        <dbReference type="EMBL" id="MFD1765757.1"/>
    </source>
</evidence>
<gene>
    <name evidence="5" type="ORF">ACFSAG_02740</name>
</gene>
<keyword evidence="2" id="KW-0408">Iron</keyword>
<dbReference type="CDD" id="cd01335">
    <property type="entry name" value="Radical_SAM"/>
    <property type="match status" value="1"/>
</dbReference>